<sequence length="70" mass="8109">MHSSLLLYHILLGTPTELYHRIKPSNKLTTLMYQDRQPCPILLFFSFLPAAATREKKKGEPSHAFEKPVR</sequence>
<dbReference type="Proteomes" id="UP001054252">
    <property type="component" value="Unassembled WGS sequence"/>
</dbReference>
<comment type="caution">
    <text evidence="1">The sequence shown here is derived from an EMBL/GenBank/DDBJ whole genome shotgun (WGS) entry which is preliminary data.</text>
</comment>
<accession>A0AAV5IVN6</accession>
<proteinExistence type="predicted"/>
<dbReference type="EMBL" id="BPVZ01000019">
    <property type="protein sequence ID" value="GKV02686.1"/>
    <property type="molecule type" value="Genomic_DNA"/>
</dbReference>
<keyword evidence="2" id="KW-1185">Reference proteome</keyword>
<gene>
    <name evidence="1" type="ORF">SLEP1_g15084</name>
</gene>
<evidence type="ECO:0000313" key="1">
    <source>
        <dbReference type="EMBL" id="GKV02686.1"/>
    </source>
</evidence>
<organism evidence="1 2">
    <name type="scientific">Rubroshorea leprosula</name>
    <dbReference type="NCBI Taxonomy" id="152421"/>
    <lineage>
        <taxon>Eukaryota</taxon>
        <taxon>Viridiplantae</taxon>
        <taxon>Streptophyta</taxon>
        <taxon>Embryophyta</taxon>
        <taxon>Tracheophyta</taxon>
        <taxon>Spermatophyta</taxon>
        <taxon>Magnoliopsida</taxon>
        <taxon>eudicotyledons</taxon>
        <taxon>Gunneridae</taxon>
        <taxon>Pentapetalae</taxon>
        <taxon>rosids</taxon>
        <taxon>malvids</taxon>
        <taxon>Malvales</taxon>
        <taxon>Dipterocarpaceae</taxon>
        <taxon>Rubroshorea</taxon>
    </lineage>
</organism>
<evidence type="ECO:0000313" key="2">
    <source>
        <dbReference type="Proteomes" id="UP001054252"/>
    </source>
</evidence>
<dbReference type="AlphaFoldDB" id="A0AAV5IVN6"/>
<name>A0AAV5IVN6_9ROSI</name>
<reference evidence="1 2" key="1">
    <citation type="journal article" date="2021" name="Commun. Biol.">
        <title>The genome of Shorea leprosula (Dipterocarpaceae) highlights the ecological relevance of drought in aseasonal tropical rainforests.</title>
        <authorList>
            <person name="Ng K.K.S."/>
            <person name="Kobayashi M.J."/>
            <person name="Fawcett J.A."/>
            <person name="Hatakeyama M."/>
            <person name="Paape T."/>
            <person name="Ng C.H."/>
            <person name="Ang C.C."/>
            <person name="Tnah L.H."/>
            <person name="Lee C.T."/>
            <person name="Nishiyama T."/>
            <person name="Sese J."/>
            <person name="O'Brien M.J."/>
            <person name="Copetti D."/>
            <person name="Mohd Noor M.I."/>
            <person name="Ong R.C."/>
            <person name="Putra M."/>
            <person name="Sireger I.Z."/>
            <person name="Indrioko S."/>
            <person name="Kosugi Y."/>
            <person name="Izuno A."/>
            <person name="Isagi Y."/>
            <person name="Lee S.L."/>
            <person name="Shimizu K.K."/>
        </authorList>
    </citation>
    <scope>NUCLEOTIDE SEQUENCE [LARGE SCALE GENOMIC DNA]</scope>
    <source>
        <strain evidence="1">214</strain>
    </source>
</reference>
<protein>
    <submittedName>
        <fullName evidence="1">Uncharacterized protein</fullName>
    </submittedName>
</protein>